<dbReference type="Proteomes" id="UP000271162">
    <property type="component" value="Unassembled WGS sequence"/>
</dbReference>
<evidence type="ECO:0000313" key="4">
    <source>
        <dbReference type="WBParaSite" id="NBR_0000600801-mRNA-1"/>
    </source>
</evidence>
<evidence type="ECO:0000256" key="1">
    <source>
        <dbReference type="SAM" id="MobiDB-lite"/>
    </source>
</evidence>
<protein>
    <submittedName>
        <fullName evidence="4">Reverse transcriptase domain-containing protein</fullName>
    </submittedName>
</protein>
<accession>A0A0N4XTQ5</accession>
<name>A0A0N4XTQ5_NIPBR</name>
<sequence length="76" mass="8433">MVPKPDDDLFIEPASDEDVVYGDYNSTEIYEHICPKPIQGVSPPRSSPRQHFTPSTSSKLLLGDLLLLVMGLPNIH</sequence>
<proteinExistence type="predicted"/>
<evidence type="ECO:0000313" key="3">
    <source>
        <dbReference type="Proteomes" id="UP000271162"/>
    </source>
</evidence>
<feature type="region of interest" description="Disordered" evidence="1">
    <location>
        <begin position="36"/>
        <end position="56"/>
    </location>
</feature>
<organism evidence="4">
    <name type="scientific">Nippostrongylus brasiliensis</name>
    <name type="common">Rat hookworm</name>
    <dbReference type="NCBI Taxonomy" id="27835"/>
    <lineage>
        <taxon>Eukaryota</taxon>
        <taxon>Metazoa</taxon>
        <taxon>Ecdysozoa</taxon>
        <taxon>Nematoda</taxon>
        <taxon>Chromadorea</taxon>
        <taxon>Rhabditida</taxon>
        <taxon>Rhabditina</taxon>
        <taxon>Rhabditomorpha</taxon>
        <taxon>Strongyloidea</taxon>
        <taxon>Heligmosomidae</taxon>
        <taxon>Nippostrongylus</taxon>
    </lineage>
</organism>
<reference evidence="2 3" key="2">
    <citation type="submission" date="2018-11" db="EMBL/GenBank/DDBJ databases">
        <authorList>
            <consortium name="Pathogen Informatics"/>
        </authorList>
    </citation>
    <scope>NUCLEOTIDE SEQUENCE [LARGE SCALE GENOMIC DNA]</scope>
</reference>
<dbReference type="EMBL" id="UYSL01019770">
    <property type="protein sequence ID" value="VDL69598.1"/>
    <property type="molecule type" value="Genomic_DNA"/>
</dbReference>
<keyword evidence="3" id="KW-1185">Reference proteome</keyword>
<feature type="compositionally biased region" description="Polar residues" evidence="1">
    <location>
        <begin position="47"/>
        <end position="56"/>
    </location>
</feature>
<evidence type="ECO:0000313" key="2">
    <source>
        <dbReference type="EMBL" id="VDL69598.1"/>
    </source>
</evidence>
<gene>
    <name evidence="2" type="ORF">NBR_LOCUS6009</name>
</gene>
<dbReference type="AlphaFoldDB" id="A0A0N4XTQ5"/>
<dbReference type="WBParaSite" id="NBR_0000600801-mRNA-1">
    <property type="protein sequence ID" value="NBR_0000600801-mRNA-1"/>
    <property type="gene ID" value="NBR_0000600801"/>
</dbReference>
<reference evidence="4" key="1">
    <citation type="submission" date="2017-02" db="UniProtKB">
        <authorList>
            <consortium name="WormBaseParasite"/>
        </authorList>
    </citation>
    <scope>IDENTIFICATION</scope>
</reference>